<gene>
    <name evidence="2" type="primary">P0441A12.51</name>
</gene>
<feature type="region of interest" description="Disordered" evidence="1">
    <location>
        <begin position="72"/>
        <end position="137"/>
    </location>
</feature>
<dbReference type="AlphaFoldDB" id="Q69QE6"/>
<dbReference type="Proteomes" id="UP000000763">
    <property type="component" value="Chromosome 9"/>
</dbReference>
<accession>Q69QE6</accession>
<name>Q69QE6_ORYSJ</name>
<feature type="compositionally biased region" description="Basic residues" evidence="1">
    <location>
        <begin position="74"/>
        <end position="91"/>
    </location>
</feature>
<evidence type="ECO:0000256" key="1">
    <source>
        <dbReference type="SAM" id="MobiDB-lite"/>
    </source>
</evidence>
<evidence type="ECO:0000313" key="2">
    <source>
        <dbReference type="EMBL" id="BAD33476.1"/>
    </source>
</evidence>
<feature type="region of interest" description="Disordered" evidence="1">
    <location>
        <begin position="1"/>
        <end position="25"/>
    </location>
</feature>
<reference evidence="3" key="1">
    <citation type="journal article" date="2005" name="Nature">
        <title>The map-based sequence of the rice genome.</title>
        <authorList>
            <consortium name="International rice genome sequencing project (IRGSP)"/>
            <person name="Matsumoto T."/>
            <person name="Wu J."/>
            <person name="Kanamori H."/>
            <person name="Katayose Y."/>
            <person name="Fujisawa M."/>
            <person name="Namiki N."/>
            <person name="Mizuno H."/>
            <person name="Yamamoto K."/>
            <person name="Antonio B.A."/>
            <person name="Baba T."/>
            <person name="Sakata K."/>
            <person name="Nagamura Y."/>
            <person name="Aoki H."/>
            <person name="Arikawa K."/>
            <person name="Arita K."/>
            <person name="Bito T."/>
            <person name="Chiden Y."/>
            <person name="Fujitsuka N."/>
            <person name="Fukunaka R."/>
            <person name="Hamada M."/>
            <person name="Harada C."/>
            <person name="Hayashi A."/>
            <person name="Hijishita S."/>
            <person name="Honda M."/>
            <person name="Hosokawa S."/>
            <person name="Ichikawa Y."/>
            <person name="Idonuma A."/>
            <person name="Iijima M."/>
            <person name="Ikeda M."/>
            <person name="Ikeno M."/>
            <person name="Ito K."/>
            <person name="Ito S."/>
            <person name="Ito T."/>
            <person name="Ito Y."/>
            <person name="Ito Y."/>
            <person name="Iwabuchi A."/>
            <person name="Kamiya K."/>
            <person name="Karasawa W."/>
            <person name="Kurita K."/>
            <person name="Katagiri S."/>
            <person name="Kikuta A."/>
            <person name="Kobayashi H."/>
            <person name="Kobayashi N."/>
            <person name="Machita K."/>
            <person name="Maehara T."/>
            <person name="Masukawa M."/>
            <person name="Mizubayashi T."/>
            <person name="Mukai Y."/>
            <person name="Nagasaki H."/>
            <person name="Nagata Y."/>
            <person name="Naito S."/>
            <person name="Nakashima M."/>
            <person name="Nakama Y."/>
            <person name="Nakamichi Y."/>
            <person name="Nakamura M."/>
            <person name="Meguro A."/>
            <person name="Negishi M."/>
            <person name="Ohta I."/>
            <person name="Ohta T."/>
            <person name="Okamoto M."/>
            <person name="Ono N."/>
            <person name="Saji S."/>
            <person name="Sakaguchi M."/>
            <person name="Sakai K."/>
            <person name="Shibata M."/>
            <person name="Shimokawa T."/>
            <person name="Song J."/>
            <person name="Takazaki Y."/>
            <person name="Terasawa K."/>
            <person name="Tsugane M."/>
            <person name="Tsuji K."/>
            <person name="Ueda S."/>
            <person name="Waki K."/>
            <person name="Yamagata H."/>
            <person name="Yamamoto M."/>
            <person name="Yamamoto S."/>
            <person name="Yamane H."/>
            <person name="Yoshiki S."/>
            <person name="Yoshihara R."/>
            <person name="Yukawa K."/>
            <person name="Zhong H."/>
            <person name="Yano M."/>
            <person name="Yuan Q."/>
            <person name="Ouyang S."/>
            <person name="Liu J."/>
            <person name="Jones K.M."/>
            <person name="Gansberger K."/>
            <person name="Moffat K."/>
            <person name="Hill J."/>
            <person name="Bera J."/>
            <person name="Fadrosh D."/>
            <person name="Jin S."/>
            <person name="Johri S."/>
            <person name="Kim M."/>
            <person name="Overton L."/>
            <person name="Reardon M."/>
            <person name="Tsitrin T."/>
            <person name="Vuong H."/>
            <person name="Weaver B."/>
            <person name="Ciecko A."/>
            <person name="Tallon L."/>
            <person name="Jackson J."/>
            <person name="Pai G."/>
            <person name="Aken S.V."/>
            <person name="Utterback T."/>
            <person name="Reidmuller S."/>
            <person name="Feldblyum T."/>
            <person name="Hsiao J."/>
            <person name="Zismann V."/>
            <person name="Iobst S."/>
            <person name="de Vazeille A.R."/>
            <person name="Buell C.R."/>
            <person name="Ying K."/>
            <person name="Li Y."/>
            <person name="Lu T."/>
            <person name="Huang Y."/>
            <person name="Zhao Q."/>
            <person name="Feng Q."/>
            <person name="Zhang L."/>
            <person name="Zhu J."/>
            <person name="Weng Q."/>
            <person name="Mu J."/>
            <person name="Lu Y."/>
            <person name="Fan D."/>
            <person name="Liu Y."/>
            <person name="Guan J."/>
            <person name="Zhang Y."/>
            <person name="Yu S."/>
            <person name="Liu X."/>
            <person name="Zhang Y."/>
            <person name="Hong G."/>
            <person name="Han B."/>
            <person name="Choisne N."/>
            <person name="Demange N."/>
            <person name="Orjeda G."/>
            <person name="Samain S."/>
            <person name="Cattolico L."/>
            <person name="Pelletier E."/>
            <person name="Couloux A."/>
            <person name="Segurens B."/>
            <person name="Wincker P."/>
            <person name="D'Hont A."/>
            <person name="Scarpelli C."/>
            <person name="Weissenbach J."/>
            <person name="Salanoubat M."/>
            <person name="Quetier F."/>
            <person name="Yu Y."/>
            <person name="Kim H.R."/>
            <person name="Rambo T."/>
            <person name="Currie J."/>
            <person name="Collura K."/>
            <person name="Luo M."/>
            <person name="Yang T."/>
            <person name="Ammiraju J.S.S."/>
            <person name="Engler F."/>
            <person name="Soderlund C."/>
            <person name="Wing R.A."/>
            <person name="Palmer L.E."/>
            <person name="de la Bastide M."/>
            <person name="Spiegel L."/>
            <person name="Nascimento L."/>
            <person name="Zutavern T."/>
            <person name="O'Shaughnessy A."/>
            <person name="Dike S."/>
            <person name="Dedhia N."/>
            <person name="Preston R."/>
            <person name="Balija V."/>
            <person name="McCombie W.R."/>
            <person name="Chow T."/>
            <person name="Chen H."/>
            <person name="Chung M."/>
            <person name="Chen C."/>
            <person name="Shaw J."/>
            <person name="Wu H."/>
            <person name="Hsiao K."/>
            <person name="Chao Y."/>
            <person name="Chu M."/>
            <person name="Cheng C."/>
            <person name="Hour A."/>
            <person name="Lee P."/>
            <person name="Lin S."/>
            <person name="Lin Y."/>
            <person name="Liou J."/>
            <person name="Liu S."/>
            <person name="Hsing Y."/>
            <person name="Raghuvanshi S."/>
            <person name="Mohanty A."/>
            <person name="Bharti A.K."/>
            <person name="Gaur A."/>
            <person name="Gupta V."/>
            <person name="Kumar D."/>
            <person name="Ravi V."/>
            <person name="Vij S."/>
            <person name="Kapur A."/>
            <person name="Khurana P."/>
            <person name="Khurana P."/>
            <person name="Khurana J.P."/>
            <person name="Tyagi A.K."/>
            <person name="Gaikwad K."/>
            <person name="Singh A."/>
            <person name="Dalal V."/>
            <person name="Srivastava S."/>
            <person name="Dixit A."/>
            <person name="Pal A.K."/>
            <person name="Ghazi I.A."/>
            <person name="Yadav M."/>
            <person name="Pandit A."/>
            <person name="Bhargava A."/>
            <person name="Sureshbabu K."/>
            <person name="Batra K."/>
            <person name="Sharma T.R."/>
            <person name="Mohapatra T."/>
            <person name="Singh N.K."/>
            <person name="Messing J."/>
            <person name="Nelson A.B."/>
            <person name="Fuks G."/>
            <person name="Kavchok S."/>
            <person name="Keizer G."/>
            <person name="Linton E."/>
            <person name="Llaca V."/>
            <person name="Song R."/>
            <person name="Tanyolac B."/>
            <person name="Young S."/>
            <person name="Ho-Il K."/>
            <person name="Hahn J.H."/>
            <person name="Sangsakoo G."/>
            <person name="Vanavichit A."/>
            <person name="de Mattos Luiz.A.T."/>
            <person name="Zimmer P.D."/>
            <person name="Malone G."/>
            <person name="Dellagostin O."/>
            <person name="de Oliveira A.C."/>
            <person name="Bevan M."/>
            <person name="Bancroft I."/>
            <person name="Minx P."/>
            <person name="Cordum H."/>
            <person name="Wilson R."/>
            <person name="Cheng Z."/>
            <person name="Jin W."/>
            <person name="Jiang J."/>
            <person name="Leong S.A."/>
            <person name="Iwama H."/>
            <person name="Gojobori T."/>
            <person name="Itoh T."/>
            <person name="Niimura Y."/>
            <person name="Fujii Y."/>
            <person name="Habara T."/>
            <person name="Sakai H."/>
            <person name="Sato Y."/>
            <person name="Wilson G."/>
            <person name="Kumar K."/>
            <person name="McCouch S."/>
            <person name="Juretic N."/>
            <person name="Hoen D."/>
            <person name="Wright S."/>
            <person name="Bruskiewich R."/>
            <person name="Bureau T."/>
            <person name="Miyao A."/>
            <person name="Hirochika H."/>
            <person name="Nishikawa T."/>
            <person name="Kadowaki K."/>
            <person name="Sugiura M."/>
            <person name="Burr B."/>
            <person name="Sasaki T."/>
        </authorList>
    </citation>
    <scope>NUCLEOTIDE SEQUENCE [LARGE SCALE GENOMIC DNA]</scope>
    <source>
        <strain evidence="3">cv. Nipponbare</strain>
    </source>
</reference>
<reference evidence="3" key="2">
    <citation type="journal article" date="2008" name="Nucleic Acids Res.">
        <title>The rice annotation project database (RAP-DB): 2008 update.</title>
        <authorList>
            <consortium name="The rice annotation project (RAP)"/>
        </authorList>
    </citation>
    <scope>GENOME REANNOTATION</scope>
    <source>
        <strain evidence="3">cv. Nipponbare</strain>
    </source>
</reference>
<evidence type="ECO:0000313" key="3">
    <source>
        <dbReference type="Proteomes" id="UP000000763"/>
    </source>
</evidence>
<dbReference type="EMBL" id="AP005422">
    <property type="protein sequence ID" value="BAD33476.1"/>
    <property type="molecule type" value="Genomic_DNA"/>
</dbReference>
<organism evidence="2 3">
    <name type="scientific">Oryza sativa subsp. japonica</name>
    <name type="common">Rice</name>
    <dbReference type="NCBI Taxonomy" id="39947"/>
    <lineage>
        <taxon>Eukaryota</taxon>
        <taxon>Viridiplantae</taxon>
        <taxon>Streptophyta</taxon>
        <taxon>Embryophyta</taxon>
        <taxon>Tracheophyta</taxon>
        <taxon>Spermatophyta</taxon>
        <taxon>Magnoliopsida</taxon>
        <taxon>Liliopsida</taxon>
        <taxon>Poales</taxon>
        <taxon>Poaceae</taxon>
        <taxon>BOP clade</taxon>
        <taxon>Oryzoideae</taxon>
        <taxon>Oryzeae</taxon>
        <taxon>Oryzinae</taxon>
        <taxon>Oryza</taxon>
        <taxon>Oryza sativa</taxon>
    </lineage>
</organism>
<sequence>MKHPRAAGVIRCDSTNDGRESSCSRMPRRPLCERVRLPLASGVSLCFAAAAPEAVDVPRLVLHFDSSVSWSSRARARGQYRRARGLRRSGTRTRDPRTPSTPPGCRRLVGQAPRVPPPPPLFPLLAVHAPPPKTTMP</sequence>
<protein>
    <submittedName>
        <fullName evidence="2">Uncharacterized protein</fullName>
    </submittedName>
</protein>
<proteinExistence type="predicted"/>